<dbReference type="Pfam" id="PF13516">
    <property type="entry name" value="LRR_6"/>
    <property type="match status" value="2"/>
</dbReference>
<dbReference type="PANTHER" id="PTHR47679">
    <property type="entry name" value="PROTEIN TORNADO 1"/>
    <property type="match status" value="1"/>
</dbReference>
<dbReference type="Proteomes" id="UP000663870">
    <property type="component" value="Unassembled WGS sequence"/>
</dbReference>
<protein>
    <submittedName>
        <fullName evidence="1">Uncharacterized protein</fullName>
    </submittedName>
</protein>
<evidence type="ECO:0000313" key="3">
    <source>
        <dbReference type="Proteomes" id="UP000663854"/>
    </source>
</evidence>
<dbReference type="InterPro" id="IPR032675">
    <property type="entry name" value="LRR_dom_sf"/>
</dbReference>
<dbReference type="AlphaFoldDB" id="A0A814RLE4"/>
<accession>A0A814RLE4</accession>
<evidence type="ECO:0000313" key="2">
    <source>
        <dbReference type="EMBL" id="CAF1360954.1"/>
    </source>
</evidence>
<dbReference type="SMART" id="SM00368">
    <property type="entry name" value="LRR_RI"/>
    <property type="match status" value="5"/>
</dbReference>
<proteinExistence type="predicted"/>
<comment type="caution">
    <text evidence="1">The sequence shown here is derived from an EMBL/GenBank/DDBJ whole genome shotgun (WGS) entry which is preliminary data.</text>
</comment>
<evidence type="ECO:0000313" key="1">
    <source>
        <dbReference type="EMBL" id="CAF1135252.1"/>
    </source>
</evidence>
<dbReference type="InterPro" id="IPR001611">
    <property type="entry name" value="Leu-rich_rpt"/>
</dbReference>
<name>A0A814RLE4_9BILA</name>
<sequence length="911" mass="105820">MEKIITKTKSQSVRFHDIIVQIQTVIFNDIECLCLEDVQRRFPSVTVLCIDNVQLSFLRDMNGNQLIPLRIEAIKDQIIEAIVPIEKSNDEIYTFFDRIDTKMQDMNKKTDIILANTQETLVRIKHVMTQMYELHEYTTPRYFFILPVKHHNWTSINTVQNLFLLHYKLYFLCECSNEPDKLHIAPHDGYSIKKPNEFIANYGSYLRTTLNIARSLFSIGSFVIPQSENVSTVVVNTLPSFIKESNNYTDINNKLDLVEKMLNQTNNEISHVDSSMIRKTVLPETSLQGAQLRELEAFLELVDNKHSLGNLYRTITNDGHVRWVCLEHYHTMSFHNKMSEYIHQLETFGGKFNQETKEVILTGTLTTKNITMFCNALTKGFTILTLVLQNCSFNTKDLDKLFDVIINRSSIQRLVIMTVEVYKWMKISKYVCNNMIVYFKNQSLKVQFCNHHQNEDTKILIQLLQQNKICRTFNFFGYDLLIQDQDLLHCLKGNKELTTLIINHFMNIEFLNEIITSNCSPTRIKLSYCFNLSSTLFSLCQALGQNENLIDLDIIDQTCINDKGATIELLNVLRKHKSIKHVHLHVFNVQPSNQNENCLIISLLNDSFISHLRISESIISHQFIEALVHASKERHSLTYLEFYNSQLNEDDISILQLLYTNESLTHLLISKQQYISVAITEIRQQLVNEFSQYQNTRLEQKIAQSYIHSSICLDNMDLIDQDMEIIVKQAIIIKQCNFISLQFNKFTSIGISILADALNNNNTLETLYLGNNYISDDGIYFLANILSINNHTLKILVLQKNRITDRGVKYLAQMIKVNQTLIWLYLGQNEISDEGVRILTQTIQNQNHTIEMLVLSGNKLLTDLSIDYLIQMIQHNQSLKKLWIDDCNLSELGKERLNKIQQTKKDFYISL</sequence>
<evidence type="ECO:0000313" key="4">
    <source>
        <dbReference type="Proteomes" id="UP000663870"/>
    </source>
</evidence>
<dbReference type="EMBL" id="CAJNOH010000845">
    <property type="protein sequence ID" value="CAF1135252.1"/>
    <property type="molecule type" value="Genomic_DNA"/>
</dbReference>
<dbReference type="Proteomes" id="UP000663854">
    <property type="component" value="Unassembled WGS sequence"/>
</dbReference>
<dbReference type="PANTHER" id="PTHR47679:SF2">
    <property type="entry name" value="C-TERMINAL OF ROC (COR) DOMAIN-CONTAINING PROTEIN"/>
    <property type="match status" value="1"/>
</dbReference>
<keyword evidence="4" id="KW-1185">Reference proteome</keyword>
<organism evidence="1 3">
    <name type="scientific">Rotaria sordida</name>
    <dbReference type="NCBI Taxonomy" id="392033"/>
    <lineage>
        <taxon>Eukaryota</taxon>
        <taxon>Metazoa</taxon>
        <taxon>Spiralia</taxon>
        <taxon>Gnathifera</taxon>
        <taxon>Rotifera</taxon>
        <taxon>Eurotatoria</taxon>
        <taxon>Bdelloidea</taxon>
        <taxon>Philodinida</taxon>
        <taxon>Philodinidae</taxon>
        <taxon>Rotaria</taxon>
    </lineage>
</organism>
<gene>
    <name evidence="2" type="ORF">JXQ802_LOCUS32621</name>
    <name evidence="1" type="ORF">PYM288_LOCUS21424</name>
</gene>
<dbReference type="Gene3D" id="3.80.10.10">
    <property type="entry name" value="Ribonuclease Inhibitor"/>
    <property type="match status" value="2"/>
</dbReference>
<dbReference type="EMBL" id="CAJNOL010001445">
    <property type="protein sequence ID" value="CAF1360954.1"/>
    <property type="molecule type" value="Genomic_DNA"/>
</dbReference>
<dbReference type="SUPFAM" id="SSF52047">
    <property type="entry name" value="RNI-like"/>
    <property type="match status" value="1"/>
</dbReference>
<reference evidence="1" key="1">
    <citation type="submission" date="2021-02" db="EMBL/GenBank/DDBJ databases">
        <authorList>
            <person name="Nowell W R."/>
        </authorList>
    </citation>
    <scope>NUCLEOTIDE SEQUENCE</scope>
</reference>